<dbReference type="SUPFAM" id="SSF51011">
    <property type="entry name" value="Glycosyl hydrolase domain"/>
    <property type="match status" value="1"/>
</dbReference>
<comment type="similarity">
    <text evidence="1">Belongs to the glycosyl hydrolase 13 family.</text>
</comment>
<gene>
    <name evidence="5" type="ORF">EJP77_17125</name>
</gene>
<dbReference type="Gene3D" id="2.60.40.10">
    <property type="entry name" value="Immunoglobulins"/>
    <property type="match status" value="1"/>
</dbReference>
<dbReference type="InterPro" id="IPR004185">
    <property type="entry name" value="Glyco_hydro_13_lg-like_dom"/>
</dbReference>
<dbReference type="InterPro" id="IPR017853">
    <property type="entry name" value="GH"/>
</dbReference>
<proteinExistence type="inferred from homology"/>
<evidence type="ECO:0000259" key="4">
    <source>
        <dbReference type="SMART" id="SM00642"/>
    </source>
</evidence>
<sequence length="579" mass="67970">MLKEAVYHRPGDCWAYGYDGQTVHLRLRTRRGDRLTVEVLYGDKCKPWIHMQKAEMKHLSSDELFDYWQAEVHPKYGRLSYGFLLTEGSESVWFTERGFLKSPPTEHLGLFEFPYLHPVDIHTPPEWVKESVFYQIFPERFANGDVSNDPEQTEVWGGKPEYHNFFGGDLQGVRDHLDHLTELGVNVIYFTPIFESPTNHKYDTQDYYRIDPHFGTKETLRDLVKDCHARGIRVILDGVFNHSGFTFPYFQDVLEKGRESRYYDWFHIQEWPLQVIEGIPTYKTFAFERTMPKLNTANPEVKDYFLKLGRYWIEETDIDGWRLDVANEVDHAFWRDFRKVVKEVKPDAYILGEVWHDGMSWLLGDQFDGVMNYPLCNAILDFFVFEHDDAYSFAAKVGGYIARYPKQVTEASFNHLDTHDTVRLLTLCKDDIRRMKLAATFQLTHIGAPSIYYGDEIGLAGEFDPDNRRPMIWDREKMNRELFEFYRTMIALRREHAALFNGSFQIQSAEKGSRVLVYERQHEDEHLIVAMNTGSEQANVQVSFAEGRWVDVFSGEKQLMDGICEQILAAYEFKVWLNQ</sequence>
<dbReference type="InterPro" id="IPR013783">
    <property type="entry name" value="Ig-like_fold"/>
</dbReference>
<protein>
    <submittedName>
        <fullName evidence="5">Alpha-glycosidase</fullName>
    </submittedName>
</protein>
<keyword evidence="2" id="KW-0378">Hydrolase</keyword>
<evidence type="ECO:0000256" key="3">
    <source>
        <dbReference type="ARBA" id="ARBA00023295"/>
    </source>
</evidence>
<keyword evidence="3 5" id="KW-0326">Glycosidase</keyword>
<dbReference type="GO" id="GO:0004553">
    <property type="term" value="F:hydrolase activity, hydrolyzing O-glycosyl compounds"/>
    <property type="evidence" value="ECO:0007669"/>
    <property type="project" value="InterPro"/>
</dbReference>
<dbReference type="Gene3D" id="2.60.40.1180">
    <property type="entry name" value="Golgi alpha-mannosidase II"/>
    <property type="match status" value="1"/>
</dbReference>
<dbReference type="Gene3D" id="3.90.400.10">
    <property type="entry name" value="Oligo-1,6-glucosidase, Domain 2"/>
    <property type="match status" value="1"/>
</dbReference>
<dbReference type="Proteomes" id="UP000272464">
    <property type="component" value="Unassembled WGS sequence"/>
</dbReference>
<dbReference type="RefSeq" id="WP_127200469.1">
    <property type="nucleotide sequence ID" value="NZ_RZNX01000009.1"/>
</dbReference>
<evidence type="ECO:0000313" key="5">
    <source>
        <dbReference type="EMBL" id="RUT28715.1"/>
    </source>
</evidence>
<accession>A0A433X3S2</accession>
<dbReference type="SUPFAM" id="SSF51445">
    <property type="entry name" value="(Trans)glycosidases"/>
    <property type="match status" value="1"/>
</dbReference>
<dbReference type="CDD" id="cd02857">
    <property type="entry name" value="E_set_CDase_PDE_N"/>
    <property type="match status" value="1"/>
</dbReference>
<organism evidence="5 6">
    <name type="scientific">Paenibacillus zeisoli</name>
    <dbReference type="NCBI Taxonomy" id="2496267"/>
    <lineage>
        <taxon>Bacteria</taxon>
        <taxon>Bacillati</taxon>
        <taxon>Bacillota</taxon>
        <taxon>Bacilli</taxon>
        <taxon>Bacillales</taxon>
        <taxon>Paenibacillaceae</taxon>
        <taxon>Paenibacillus</taxon>
    </lineage>
</organism>
<dbReference type="InterPro" id="IPR013780">
    <property type="entry name" value="Glyco_hydro_b"/>
</dbReference>
<dbReference type="CDD" id="cd11338">
    <property type="entry name" value="AmyAc_CMD"/>
    <property type="match status" value="1"/>
</dbReference>
<dbReference type="OrthoDB" id="9805159at2"/>
<evidence type="ECO:0000256" key="2">
    <source>
        <dbReference type="ARBA" id="ARBA00022801"/>
    </source>
</evidence>
<evidence type="ECO:0000256" key="1">
    <source>
        <dbReference type="ARBA" id="ARBA00008061"/>
    </source>
</evidence>
<comment type="caution">
    <text evidence="5">The sequence shown here is derived from an EMBL/GenBank/DDBJ whole genome shotgun (WGS) entry which is preliminary data.</text>
</comment>
<evidence type="ECO:0000313" key="6">
    <source>
        <dbReference type="Proteomes" id="UP000272464"/>
    </source>
</evidence>
<dbReference type="Pfam" id="PF16657">
    <property type="entry name" value="Malt_amylase_C"/>
    <property type="match status" value="1"/>
</dbReference>
<dbReference type="EMBL" id="RZNX01000009">
    <property type="protein sequence ID" value="RUT28715.1"/>
    <property type="molecule type" value="Genomic_DNA"/>
</dbReference>
<name>A0A433X3S2_9BACL</name>
<dbReference type="AlphaFoldDB" id="A0A433X3S2"/>
<feature type="domain" description="Glycosyl hydrolase family 13 catalytic" evidence="4">
    <location>
        <begin position="135"/>
        <end position="493"/>
    </location>
</feature>
<dbReference type="SMART" id="SM00642">
    <property type="entry name" value="Aamy"/>
    <property type="match status" value="1"/>
</dbReference>
<dbReference type="GO" id="GO:0005975">
    <property type="term" value="P:carbohydrate metabolic process"/>
    <property type="evidence" value="ECO:0007669"/>
    <property type="project" value="InterPro"/>
</dbReference>
<dbReference type="InterPro" id="IPR032091">
    <property type="entry name" value="Malt_amylase-like_C"/>
</dbReference>
<dbReference type="Pfam" id="PF02903">
    <property type="entry name" value="Alpha-amylase_N"/>
    <property type="match status" value="1"/>
</dbReference>
<dbReference type="PANTHER" id="PTHR10357:SF210">
    <property type="entry name" value="MALTODEXTRIN GLUCOSIDASE"/>
    <property type="match status" value="1"/>
</dbReference>
<dbReference type="PANTHER" id="PTHR10357">
    <property type="entry name" value="ALPHA-AMYLASE FAMILY MEMBER"/>
    <property type="match status" value="1"/>
</dbReference>
<dbReference type="Pfam" id="PF00128">
    <property type="entry name" value="Alpha-amylase"/>
    <property type="match status" value="1"/>
</dbReference>
<dbReference type="InterPro" id="IPR006047">
    <property type="entry name" value="GH13_cat_dom"/>
</dbReference>
<keyword evidence="6" id="KW-1185">Reference proteome</keyword>
<dbReference type="InterPro" id="IPR045857">
    <property type="entry name" value="O16G_dom_2"/>
</dbReference>
<reference evidence="5 6" key="1">
    <citation type="submission" date="2018-12" db="EMBL/GenBank/DDBJ databases">
        <authorList>
            <person name="Sun L."/>
            <person name="Chen Z."/>
        </authorList>
    </citation>
    <scope>NUCLEOTIDE SEQUENCE [LARGE SCALE GENOMIC DNA]</scope>
    <source>
        <strain evidence="5 6">3-5-3</strain>
    </source>
</reference>
<dbReference type="Gene3D" id="3.20.20.80">
    <property type="entry name" value="Glycosidases"/>
    <property type="match status" value="1"/>
</dbReference>